<dbReference type="EMBL" id="CP089391">
    <property type="protein sequence ID" value="WBL75592.1"/>
    <property type="molecule type" value="Genomic_DNA"/>
</dbReference>
<name>A0ABY7MBD8_9BRAD</name>
<sequence length="196" mass="20222">MTLARFDRTVTDNFGNVVSGASVTVRADIPGQPLVSLYSDRAGTTPLGNPVVTDANGDFGFYVAGGFYQIAVTHGADTKTQRYVGIGLAQGSDLMASGTTERVVTAAGTVTVTNDDADVILIKKTVGAATAVVLPDPSTTTKKVRIVDRKYDAATNNITITSAGTSKTIMGGAQYVIDSNGGSIELVPLDDGTGWV</sequence>
<dbReference type="Proteomes" id="UP001179614">
    <property type="component" value="Chromosome"/>
</dbReference>
<gene>
    <name evidence="1" type="ORF">I3J27_21400</name>
</gene>
<keyword evidence="2" id="KW-1185">Reference proteome</keyword>
<organism evidence="1 2">
    <name type="scientific">Bradyrhizobium xenonodulans</name>
    <dbReference type="NCBI Taxonomy" id="2736875"/>
    <lineage>
        <taxon>Bacteria</taxon>
        <taxon>Pseudomonadati</taxon>
        <taxon>Pseudomonadota</taxon>
        <taxon>Alphaproteobacteria</taxon>
        <taxon>Hyphomicrobiales</taxon>
        <taxon>Nitrobacteraceae</taxon>
        <taxon>Bradyrhizobium</taxon>
    </lineage>
</organism>
<accession>A0ABY7MBD8</accession>
<evidence type="ECO:0000313" key="1">
    <source>
        <dbReference type="EMBL" id="WBL75592.1"/>
    </source>
</evidence>
<dbReference type="SUPFAM" id="SSF49464">
    <property type="entry name" value="Carboxypeptidase regulatory domain-like"/>
    <property type="match status" value="1"/>
</dbReference>
<reference evidence="1" key="1">
    <citation type="submission" date="2021-12" db="EMBL/GenBank/DDBJ databases">
        <title>Bradyrhizobium xenonodulans sp. nov.</title>
        <authorList>
            <person name="Claassens R."/>
            <person name="Venter S.N."/>
            <person name="Beukes C.W."/>
            <person name="Stepkowski T."/>
            <person name="Steenkamp E.T."/>
        </authorList>
    </citation>
    <scope>NUCLEOTIDE SEQUENCE</scope>
    <source>
        <strain evidence="1">14AB</strain>
    </source>
</reference>
<evidence type="ECO:0000313" key="2">
    <source>
        <dbReference type="Proteomes" id="UP001179614"/>
    </source>
</evidence>
<protein>
    <recommendedName>
        <fullName evidence="3">Carboxypeptidase regulatory-like domain-containing protein</fullName>
    </recommendedName>
</protein>
<dbReference type="InterPro" id="IPR008969">
    <property type="entry name" value="CarboxyPept-like_regulatory"/>
</dbReference>
<evidence type="ECO:0008006" key="3">
    <source>
        <dbReference type="Google" id="ProtNLM"/>
    </source>
</evidence>
<proteinExistence type="predicted"/>
<dbReference type="RefSeq" id="WP_270160414.1">
    <property type="nucleotide sequence ID" value="NZ_CP089391.1"/>
</dbReference>
<dbReference type="Gene3D" id="2.60.40.1120">
    <property type="entry name" value="Carboxypeptidase-like, regulatory domain"/>
    <property type="match status" value="1"/>
</dbReference>